<proteinExistence type="predicted"/>
<reference evidence="2" key="1">
    <citation type="journal article" date="2021" name="Sci. Adv.">
        <title>The American lobster genome reveals insights on longevity, neural, and immune adaptations.</title>
        <authorList>
            <person name="Polinski J.M."/>
            <person name="Zimin A.V."/>
            <person name="Clark K.F."/>
            <person name="Kohn A.B."/>
            <person name="Sadowski N."/>
            <person name="Timp W."/>
            <person name="Ptitsyn A."/>
            <person name="Khanna P."/>
            <person name="Romanova D.Y."/>
            <person name="Williams P."/>
            <person name="Greenwood S.J."/>
            <person name="Moroz L.L."/>
            <person name="Walt D.R."/>
            <person name="Bodnar A.G."/>
        </authorList>
    </citation>
    <scope>NUCLEOTIDE SEQUENCE</scope>
    <source>
        <strain evidence="2">GMGI-L3</strain>
    </source>
</reference>
<evidence type="ECO:0000313" key="3">
    <source>
        <dbReference type="Proteomes" id="UP000747542"/>
    </source>
</evidence>
<name>A0A8J5JII2_HOMAM</name>
<feature type="signal peptide" evidence="1">
    <location>
        <begin position="1"/>
        <end position="27"/>
    </location>
</feature>
<gene>
    <name evidence="2" type="ORF">Hamer_G006000</name>
</gene>
<evidence type="ECO:0000256" key="1">
    <source>
        <dbReference type="SAM" id="SignalP"/>
    </source>
</evidence>
<feature type="chain" id="PRO_5035147945" evidence="1">
    <location>
        <begin position="28"/>
        <end position="115"/>
    </location>
</feature>
<dbReference type="EMBL" id="JAHLQT010039184">
    <property type="protein sequence ID" value="KAG7156280.1"/>
    <property type="molecule type" value="Genomic_DNA"/>
</dbReference>
<comment type="caution">
    <text evidence="2">The sequence shown here is derived from an EMBL/GenBank/DDBJ whole genome shotgun (WGS) entry which is preliminary data.</text>
</comment>
<keyword evidence="3" id="KW-1185">Reference proteome</keyword>
<protein>
    <submittedName>
        <fullName evidence="2">Putative SP-like 1</fullName>
    </submittedName>
</protein>
<organism evidence="2 3">
    <name type="scientific">Homarus americanus</name>
    <name type="common">American lobster</name>
    <dbReference type="NCBI Taxonomy" id="6706"/>
    <lineage>
        <taxon>Eukaryota</taxon>
        <taxon>Metazoa</taxon>
        <taxon>Ecdysozoa</taxon>
        <taxon>Arthropoda</taxon>
        <taxon>Crustacea</taxon>
        <taxon>Multicrustacea</taxon>
        <taxon>Malacostraca</taxon>
        <taxon>Eumalacostraca</taxon>
        <taxon>Eucarida</taxon>
        <taxon>Decapoda</taxon>
        <taxon>Pleocyemata</taxon>
        <taxon>Astacidea</taxon>
        <taxon>Nephropoidea</taxon>
        <taxon>Nephropidae</taxon>
        <taxon>Homarus</taxon>
    </lineage>
</organism>
<sequence length="115" mass="12958">MGETSKRAWSLTLPLLVSLLVVSATMADDNQKTQPTISEVMTRITELIKYKAPHCEDRTMKDAYFTTQIKSLTDILIFQEGMMSDLRYMANKLSDNINGYLPESLRAHTSPVTNA</sequence>
<accession>A0A8J5JII2</accession>
<keyword evidence="1" id="KW-0732">Signal</keyword>
<dbReference type="AlphaFoldDB" id="A0A8J5JII2"/>
<evidence type="ECO:0000313" key="2">
    <source>
        <dbReference type="EMBL" id="KAG7156280.1"/>
    </source>
</evidence>
<dbReference type="Proteomes" id="UP000747542">
    <property type="component" value="Unassembled WGS sequence"/>
</dbReference>